<sequence length="353" mass="41172">MRILMVGVDQSTQGGMWTVVENYLKNAEFCKKTNLKYIPTSITGSFIKKISFTFISYIKIFFELSRKKYDVVHIHVSERGSIYRKYIVLLMARLWKCKIIFHMHGAEFEVWYRSCSDKKKKYIRKIVNKADRILILGEYWKDFLCSLVEQPEKIQVLYNAVEVPEKNKYRIEARKLLFLGVVGKRKGMDDLLTAMKNIDDKLDEDIKLYIYGPDFSYGIEQRIKKSGLENRVDYKGWLEKEEKEKVMDEIAINILPSYNEGLPMTILETMARGIPNITTSIAAIPEAVSKENGILLKPGDVQGLQQAILTLMDSEKIRQEKSDKSFETIKEKFSLEKHIHEVLHIYNELEKSI</sequence>
<dbReference type="PANTHER" id="PTHR12526">
    <property type="entry name" value="GLYCOSYLTRANSFERASE"/>
    <property type="match status" value="1"/>
</dbReference>
<feature type="domain" description="Glycosyl transferase family 1" evidence="1">
    <location>
        <begin position="172"/>
        <end position="320"/>
    </location>
</feature>
<dbReference type="GO" id="GO:0102710">
    <property type="term" value="F:D-inositol-3-phosphate glycosyltransferase activity"/>
    <property type="evidence" value="ECO:0007669"/>
    <property type="project" value="UniProtKB-EC"/>
</dbReference>
<evidence type="ECO:0000313" key="3">
    <source>
        <dbReference type="EMBL" id="VYS79513.1"/>
    </source>
</evidence>
<evidence type="ECO:0000259" key="2">
    <source>
        <dbReference type="Pfam" id="PF13439"/>
    </source>
</evidence>
<accession>A0A6N2RE67</accession>
<name>A0A6N2RE67_BLAHA</name>
<keyword evidence="3" id="KW-0328">Glycosyltransferase</keyword>
<evidence type="ECO:0000259" key="1">
    <source>
        <dbReference type="Pfam" id="PF00534"/>
    </source>
</evidence>
<protein>
    <submittedName>
        <fullName evidence="3">D-inositol 3-phosphate glycosyltransferase</fullName>
        <ecNumber evidence="3">2.4.1.250</ecNumber>
    </submittedName>
</protein>
<dbReference type="CDD" id="cd03801">
    <property type="entry name" value="GT4_PimA-like"/>
    <property type="match status" value="1"/>
</dbReference>
<dbReference type="RefSeq" id="WP_156341864.1">
    <property type="nucleotide sequence ID" value="NZ_CACRSY010000005.1"/>
</dbReference>
<dbReference type="InterPro" id="IPR001296">
    <property type="entry name" value="Glyco_trans_1"/>
</dbReference>
<dbReference type="SUPFAM" id="SSF53756">
    <property type="entry name" value="UDP-Glycosyltransferase/glycogen phosphorylase"/>
    <property type="match status" value="1"/>
</dbReference>
<gene>
    <name evidence="3" type="primary">mshA</name>
    <name evidence="3" type="ORF">BHLFYP23_01596</name>
</gene>
<reference evidence="3" key="1">
    <citation type="submission" date="2019-11" db="EMBL/GenBank/DDBJ databases">
        <authorList>
            <person name="Feng L."/>
        </authorList>
    </citation>
    <scope>NUCLEOTIDE SEQUENCE</scope>
    <source>
        <strain evidence="3">BhanseniiLFYP23</strain>
    </source>
</reference>
<proteinExistence type="predicted"/>
<dbReference type="InterPro" id="IPR028098">
    <property type="entry name" value="Glyco_trans_4-like_N"/>
</dbReference>
<dbReference type="EMBL" id="CACRSY010000005">
    <property type="protein sequence ID" value="VYS79513.1"/>
    <property type="molecule type" value="Genomic_DNA"/>
</dbReference>
<organism evidence="3">
    <name type="scientific">Blautia hansenii</name>
    <name type="common">Ruminococcus hansenii</name>
    <dbReference type="NCBI Taxonomy" id="1322"/>
    <lineage>
        <taxon>Bacteria</taxon>
        <taxon>Bacillati</taxon>
        <taxon>Bacillota</taxon>
        <taxon>Clostridia</taxon>
        <taxon>Lachnospirales</taxon>
        <taxon>Lachnospiraceae</taxon>
        <taxon>Blautia</taxon>
    </lineage>
</organism>
<keyword evidence="3" id="KW-0808">Transferase</keyword>
<dbReference type="Pfam" id="PF13439">
    <property type="entry name" value="Glyco_transf_4"/>
    <property type="match status" value="1"/>
</dbReference>
<dbReference type="AlphaFoldDB" id="A0A6N2RE67"/>
<dbReference type="EC" id="2.4.1.250" evidence="3"/>
<dbReference type="Gene3D" id="3.40.50.2000">
    <property type="entry name" value="Glycogen Phosphorylase B"/>
    <property type="match status" value="2"/>
</dbReference>
<feature type="domain" description="Glycosyltransferase subfamily 4-like N-terminal" evidence="2">
    <location>
        <begin position="38"/>
        <end position="162"/>
    </location>
</feature>
<dbReference type="Pfam" id="PF00534">
    <property type="entry name" value="Glycos_transf_1"/>
    <property type="match status" value="1"/>
</dbReference>